<evidence type="ECO:0000313" key="2">
    <source>
        <dbReference type="EMBL" id="KAF3534048.1"/>
    </source>
</evidence>
<protein>
    <recommendedName>
        <fullName evidence="4">Secreted protein</fullName>
    </recommendedName>
</protein>
<sequence>MTFFIGLYMLHRSIKLPLLIVLRCTCARCERICSLVGDDFLLLLYKDETFPLRWGFTGVGRKFDEEARNASIKGDASAHTQALWLHELCGGVYGSGPRNYKRERTRGMSRFSKTRRPKLRILMLDSTGVACSSQARKGCNGPSGGSPCRFPCCV</sequence>
<dbReference type="EMBL" id="QGKV02001507">
    <property type="protein sequence ID" value="KAF3534048.1"/>
    <property type="molecule type" value="Genomic_DNA"/>
</dbReference>
<proteinExistence type="predicted"/>
<evidence type="ECO:0000256" key="1">
    <source>
        <dbReference type="SAM" id="SignalP"/>
    </source>
</evidence>
<keyword evidence="3" id="KW-1185">Reference proteome</keyword>
<gene>
    <name evidence="2" type="ORF">DY000_02040750</name>
</gene>
<evidence type="ECO:0008006" key="4">
    <source>
        <dbReference type="Google" id="ProtNLM"/>
    </source>
</evidence>
<keyword evidence="1" id="KW-0732">Signal</keyword>
<comment type="caution">
    <text evidence="2">The sequence shown here is derived from an EMBL/GenBank/DDBJ whole genome shotgun (WGS) entry which is preliminary data.</text>
</comment>
<dbReference type="Proteomes" id="UP000266723">
    <property type="component" value="Unassembled WGS sequence"/>
</dbReference>
<evidence type="ECO:0000313" key="3">
    <source>
        <dbReference type="Proteomes" id="UP000266723"/>
    </source>
</evidence>
<feature type="signal peptide" evidence="1">
    <location>
        <begin position="1"/>
        <end position="29"/>
    </location>
</feature>
<organism evidence="2 3">
    <name type="scientific">Brassica cretica</name>
    <name type="common">Mustard</name>
    <dbReference type="NCBI Taxonomy" id="69181"/>
    <lineage>
        <taxon>Eukaryota</taxon>
        <taxon>Viridiplantae</taxon>
        <taxon>Streptophyta</taxon>
        <taxon>Embryophyta</taxon>
        <taxon>Tracheophyta</taxon>
        <taxon>Spermatophyta</taxon>
        <taxon>Magnoliopsida</taxon>
        <taxon>eudicotyledons</taxon>
        <taxon>Gunneridae</taxon>
        <taxon>Pentapetalae</taxon>
        <taxon>rosids</taxon>
        <taxon>malvids</taxon>
        <taxon>Brassicales</taxon>
        <taxon>Brassicaceae</taxon>
        <taxon>Brassiceae</taxon>
        <taxon>Brassica</taxon>
    </lineage>
</organism>
<accession>A0ABQ7BP51</accession>
<reference evidence="2 3" key="1">
    <citation type="journal article" date="2020" name="BMC Genomics">
        <title>Intraspecific diversification of the crop wild relative Brassica cretica Lam. using demographic model selection.</title>
        <authorList>
            <person name="Kioukis A."/>
            <person name="Michalopoulou V.A."/>
            <person name="Briers L."/>
            <person name="Pirintsos S."/>
            <person name="Studholme D.J."/>
            <person name="Pavlidis P."/>
            <person name="Sarris P.F."/>
        </authorList>
    </citation>
    <scope>NUCLEOTIDE SEQUENCE [LARGE SCALE GENOMIC DNA]</scope>
    <source>
        <strain evidence="3">cv. PFS-1207/04</strain>
    </source>
</reference>
<name>A0ABQ7BP51_BRACR</name>
<feature type="chain" id="PRO_5045985006" description="Secreted protein" evidence="1">
    <location>
        <begin position="30"/>
        <end position="154"/>
    </location>
</feature>